<reference evidence="2 3" key="1">
    <citation type="submission" date="2024-09" db="EMBL/GenBank/DDBJ databases">
        <title>Rethinking Asexuality: The Enigmatic Case of Functional Sexual Genes in Lepraria (Stereocaulaceae).</title>
        <authorList>
            <person name="Doellman M."/>
            <person name="Sun Y."/>
            <person name="Barcenas-Pena A."/>
            <person name="Lumbsch H.T."/>
            <person name="Grewe F."/>
        </authorList>
    </citation>
    <scope>NUCLEOTIDE SEQUENCE [LARGE SCALE GENOMIC DNA]</scope>
    <source>
        <strain evidence="2 3">Mercado 3170</strain>
    </source>
</reference>
<feature type="compositionally biased region" description="Basic and acidic residues" evidence="1">
    <location>
        <begin position="236"/>
        <end position="278"/>
    </location>
</feature>
<feature type="compositionally biased region" description="Basic and acidic residues" evidence="1">
    <location>
        <begin position="202"/>
        <end position="213"/>
    </location>
</feature>
<feature type="compositionally biased region" description="Basic and acidic residues" evidence="1">
    <location>
        <begin position="293"/>
        <end position="310"/>
    </location>
</feature>
<sequence length="479" mass="53329">MTNDLGTVAGDEMDVDMDIDLGPIDEIQVEEFSQPDLNQSSLTVTTYQTNGVDNLQQPGAGPETELTPNKIYIHGLDSLTTGDIKTFSAEHFPSNPPTKVEWIDDSSANIVFQDEKTAKEALEQFSTASNLDGGPIPNFQLRAAKSLSSHPDSNLQVRTSFITDQKRPRAYEASRFYMMHPEHDPREKQRRGDRSSNSYYGDYRRRGYSDEEHRRRRRRDNENGFDASMYDGNAPLRRDCMESSPDFRSDDGGGRSRQRGDSYRPARGDRDGNSRDRSASPGHPRRTPPPSYRTRDPHPFPRENKGKELFPTKSTSNGDINRNGKDLFSNKLRATDLKKDLFSHKANIPNHRRSDAFDAADETADLFANGLSMSTKTGSQADRSLADRISNGSALSYGRLKASDPVVVHEMQETDDSGISILGASSQQDQGFSIRGNAAAGTIKELFPGKAVGNAGKELFAERLEGRGGRRNKAEDMFY</sequence>
<organism evidence="2 3">
    <name type="scientific">Stereocaulon virgatum</name>
    <dbReference type="NCBI Taxonomy" id="373712"/>
    <lineage>
        <taxon>Eukaryota</taxon>
        <taxon>Fungi</taxon>
        <taxon>Dikarya</taxon>
        <taxon>Ascomycota</taxon>
        <taxon>Pezizomycotina</taxon>
        <taxon>Lecanoromycetes</taxon>
        <taxon>OSLEUM clade</taxon>
        <taxon>Lecanoromycetidae</taxon>
        <taxon>Lecanorales</taxon>
        <taxon>Lecanorineae</taxon>
        <taxon>Stereocaulaceae</taxon>
        <taxon>Stereocaulon</taxon>
    </lineage>
</organism>
<dbReference type="InterPro" id="IPR019416">
    <property type="entry name" value="NCBP3"/>
</dbReference>
<evidence type="ECO:0000313" key="3">
    <source>
        <dbReference type="Proteomes" id="UP001590950"/>
    </source>
</evidence>
<feature type="region of interest" description="Disordered" evidence="1">
    <location>
        <begin position="176"/>
        <end position="326"/>
    </location>
</feature>
<dbReference type="EMBL" id="JBEFKJ010000001">
    <property type="protein sequence ID" value="KAL2048454.1"/>
    <property type="molecule type" value="Genomic_DNA"/>
</dbReference>
<proteinExistence type="predicted"/>
<evidence type="ECO:0008006" key="4">
    <source>
        <dbReference type="Google" id="ProtNLM"/>
    </source>
</evidence>
<dbReference type="PANTHER" id="PTHR16291:SF0">
    <property type="entry name" value="NUCLEAR CAP-BINDING PROTEIN SUBUNIT 3"/>
    <property type="match status" value="1"/>
</dbReference>
<keyword evidence="3" id="KW-1185">Reference proteome</keyword>
<protein>
    <recommendedName>
        <fullName evidence="4">RRM domain-containing protein</fullName>
    </recommendedName>
</protein>
<evidence type="ECO:0000313" key="2">
    <source>
        <dbReference type="EMBL" id="KAL2048454.1"/>
    </source>
</evidence>
<dbReference type="Proteomes" id="UP001590950">
    <property type="component" value="Unassembled WGS sequence"/>
</dbReference>
<gene>
    <name evidence="2" type="ORF">N7G274_000366</name>
</gene>
<dbReference type="Pfam" id="PF10309">
    <property type="entry name" value="NCBP3"/>
    <property type="match status" value="1"/>
</dbReference>
<feature type="compositionally biased region" description="Basic and acidic residues" evidence="1">
    <location>
        <begin position="180"/>
        <end position="194"/>
    </location>
</feature>
<name>A0ABR4AUZ3_9LECA</name>
<accession>A0ABR4AUZ3</accession>
<dbReference type="PANTHER" id="PTHR16291">
    <property type="entry name" value="NUCLEAR CAP-BINDING PROTEIN SUBUNIT 3"/>
    <property type="match status" value="1"/>
</dbReference>
<comment type="caution">
    <text evidence="2">The sequence shown here is derived from an EMBL/GenBank/DDBJ whole genome shotgun (WGS) entry which is preliminary data.</text>
</comment>
<evidence type="ECO:0000256" key="1">
    <source>
        <dbReference type="SAM" id="MobiDB-lite"/>
    </source>
</evidence>